<dbReference type="AlphaFoldDB" id="A0A8J5WXG6"/>
<proteinExistence type="predicted"/>
<sequence>MASGETHDEKTSADDQYNSDKADMDFELAWYSIWDCSRKHKAWRKKIQEDGERGRRQENSHRPSFSGFTMALVLASSSLLHDNA</sequence>
<dbReference type="EMBL" id="JAAALK010000080">
    <property type="protein sequence ID" value="KAG8095223.1"/>
    <property type="molecule type" value="Genomic_DNA"/>
</dbReference>
<organism evidence="1 2">
    <name type="scientific">Zizania palustris</name>
    <name type="common">Northern wild rice</name>
    <dbReference type="NCBI Taxonomy" id="103762"/>
    <lineage>
        <taxon>Eukaryota</taxon>
        <taxon>Viridiplantae</taxon>
        <taxon>Streptophyta</taxon>
        <taxon>Embryophyta</taxon>
        <taxon>Tracheophyta</taxon>
        <taxon>Spermatophyta</taxon>
        <taxon>Magnoliopsida</taxon>
        <taxon>Liliopsida</taxon>
        <taxon>Poales</taxon>
        <taxon>Poaceae</taxon>
        <taxon>BOP clade</taxon>
        <taxon>Oryzoideae</taxon>
        <taxon>Oryzeae</taxon>
        <taxon>Zizaniinae</taxon>
        <taxon>Zizania</taxon>
    </lineage>
</organism>
<evidence type="ECO:0000313" key="1">
    <source>
        <dbReference type="EMBL" id="KAG8095223.1"/>
    </source>
</evidence>
<keyword evidence="2" id="KW-1185">Reference proteome</keyword>
<accession>A0A8J5WXG6</accession>
<evidence type="ECO:0000313" key="2">
    <source>
        <dbReference type="Proteomes" id="UP000729402"/>
    </source>
</evidence>
<reference evidence="1" key="2">
    <citation type="submission" date="2021-02" db="EMBL/GenBank/DDBJ databases">
        <authorList>
            <person name="Kimball J.A."/>
            <person name="Haas M.W."/>
            <person name="Macchietto M."/>
            <person name="Kono T."/>
            <person name="Duquette J."/>
            <person name="Shao M."/>
        </authorList>
    </citation>
    <scope>NUCLEOTIDE SEQUENCE</scope>
    <source>
        <tissue evidence="1">Fresh leaf tissue</tissue>
    </source>
</reference>
<dbReference type="Proteomes" id="UP000729402">
    <property type="component" value="Unassembled WGS sequence"/>
</dbReference>
<comment type="caution">
    <text evidence="1">The sequence shown here is derived from an EMBL/GenBank/DDBJ whole genome shotgun (WGS) entry which is preliminary data.</text>
</comment>
<name>A0A8J5WXG6_ZIZPA</name>
<gene>
    <name evidence="1" type="ORF">GUJ93_ZPchr0012g20176</name>
</gene>
<protein>
    <submittedName>
        <fullName evidence="1">Uncharacterized protein</fullName>
    </submittedName>
</protein>
<reference evidence="1" key="1">
    <citation type="journal article" date="2021" name="bioRxiv">
        <title>Whole Genome Assembly and Annotation of Northern Wild Rice, Zizania palustris L., Supports a Whole Genome Duplication in the Zizania Genus.</title>
        <authorList>
            <person name="Haas M."/>
            <person name="Kono T."/>
            <person name="Macchietto M."/>
            <person name="Millas R."/>
            <person name="McGilp L."/>
            <person name="Shao M."/>
            <person name="Duquette J."/>
            <person name="Hirsch C.N."/>
            <person name="Kimball J."/>
        </authorList>
    </citation>
    <scope>NUCLEOTIDE SEQUENCE</scope>
    <source>
        <tissue evidence="1">Fresh leaf tissue</tissue>
    </source>
</reference>